<evidence type="ECO:0000259" key="14">
    <source>
        <dbReference type="SMART" id="SM00738"/>
    </source>
</evidence>
<sequence length="1525" mass="166788">MASFKWSGLLALVFSLCVSFVVANDFAGANSYFLWALSASDRAAVLDAMQAAEMKRVCCSCAWLGHRVLRIFIARIAGGAKGSSAVATPDLESVAVGRYDDTILRKIDQLAVEAHARGCWDTDAYVGKYNLPVTNCNGVPDSSVFYTNTNAIADVDAIFAFEIQNEGMGHMNQVAPNWWCDRANTVRSVLGNTGIQISTGGGTDLPTSLQSQFWKRSGDSCANLQIIALHDYNLDTNYVASHIDAAKPLAINSGKRMLYEEFGALGGSKQSQIQSITNLLMATGVPWMYWEIVKPGQGANDYEMSRPGLHLRRNRVLPESLVESSAGQRSTGTPKSRWPVVNENSAFEVPDKWKGLLRHCHRVTRIALPRQGRLSQLRTTPLIPVSLSLPNTIVIMSDVEDNYTYNQDAPHHEEEEDAEEEPYDRPQEKQSKPQDYGDEEEEEEEDDDEDEDEEEEESGRKRKKAKHRHRRSAASRFLDIEAEVSDDDEEEDEEDDMGADPFIETAEDMDEDVARGHHASLDTRRQMDEEEQSPEEIAKNLSRRYAHRAAVRYTGDMNEIPQRLLMPSVQDASLWQVRVKPGRERDIVFSLMRKALDVEFTAKPLSILAAFQRDSLLGMIYVEARSMKQVSEACAGLVGVYPSRGIHLVPIEEMASLLQIKKQEQTVTPGSWVRIRRGKYAGDLAQVMDITDNGEDVGLKFIPRIDLNPRDDAALDGKKRKKTMTANSTMRPPQRLFNYEEVAKVYGRKSVTRRNDVYVFQNDTYRDGFIEKDFKVSALILEDVNPTLDEITQFTRRQDGEGENPVDLSIIAEASRKAAVSVLQPGDHIEVFEGEQTGVHGVVEEINQDVVTISAVGPDIEGQKIELPARSVRKRFKAGDHVKVMTGQNVDETGLVVSVTDNIVTFLSDMSMQEVSVFSKDLREAAEVGSGTNVVGNYELHDLVQLDAQTVGVIFKTERDSFRVLDQHGQVRLVQPHQISMRRDSNRAVATDRDGHEIRINDNMKESEGEGRKGRVLHIYQSFYAFLHNRDITENGGVFVTRTRALVSVAPKGSLVKPGADLSKMNPALVQPTGGMVGSGNMGRGPKDRHIGATVTVIKGPYKSYTGTIRDTNGSIARVELRTGNKLIMIDKEKLYRRLPDGKLEPLDKPGGGRGGGYGPGAGRTANPYANGGGFGAPTGGRTPFNNTGRTPNPYASNEGRTPAWGVSGRTPNPYADGGKTPAWNASTRTPNPYASGDSGKTPAWNASSRTPNPYASGGGASSSWGGATPGRNVAPTGAALLLGVVLRLEGREPMLAGEQAMGGHHLGIAGGMLSRRLGNFDESAPTPSFAPTPATAATPAFMSGPTPAPMHTPAASARTPAFWGGGQSAPTPFTGFGYSADPSPSGYVVDEDWMFESIVKPFINRIKVEINGTRTDNYKEGQLENKKGCIRSAHKTQGGYAQEVVVEFDDGSPEETLPAKYVKPIEASRNGEEALAMDGQNEVKGRAVLLRANAESAMVEVSPKGDSSVFEVAKTALLALKEEA</sequence>
<feature type="domain" description="KOW" evidence="15">
    <location>
        <begin position="666"/>
        <end position="693"/>
    </location>
</feature>
<evidence type="ECO:0000256" key="4">
    <source>
        <dbReference type="ARBA" id="ARBA00021370"/>
    </source>
</evidence>
<protein>
    <recommendedName>
        <fullName evidence="3">Transcription elongation factor SPT5</fullName>
    </recommendedName>
    <alternativeName>
        <fullName evidence="10 11">Chromatin Elongation factor SPT5</fullName>
    </alternativeName>
    <alternativeName>
        <fullName evidence="4">Transcription elongation factor spt5</fullName>
    </alternativeName>
</protein>
<proteinExistence type="inferred from homology"/>
<feature type="compositionally biased region" description="Acidic residues" evidence="12">
    <location>
        <begin position="436"/>
        <end position="457"/>
    </location>
</feature>
<dbReference type="InterPro" id="IPR022581">
    <property type="entry name" value="Spt5_N"/>
</dbReference>
<comment type="function">
    <text evidence="8">The SPT4-SPT5 complex mediates both activation and inhibition of transcription elongation, and plays a role in pre-mRNA processing. This complex seems to be important for the stability of the RNA polymerase II elongation machinery on the chromatin template but not for the inherent ability of this machinery to translocate down the gene.</text>
</comment>
<feature type="domain" description="Spt5 C-terminal" evidence="16">
    <location>
        <begin position="1188"/>
        <end position="1373"/>
    </location>
</feature>
<keyword evidence="6" id="KW-0804">Transcription</keyword>
<dbReference type="GO" id="GO:0032044">
    <property type="term" value="C:DSIF complex"/>
    <property type="evidence" value="ECO:0007669"/>
    <property type="project" value="TreeGrafter"/>
</dbReference>
<reference evidence="17 18" key="1">
    <citation type="journal article" date="2020" name="ISME J.">
        <title>Uncovering the hidden diversity of litter-decomposition mechanisms in mushroom-forming fungi.</title>
        <authorList>
            <person name="Floudas D."/>
            <person name="Bentzer J."/>
            <person name="Ahren D."/>
            <person name="Johansson T."/>
            <person name="Persson P."/>
            <person name="Tunlid A."/>
        </authorList>
    </citation>
    <scope>NUCLEOTIDE SEQUENCE [LARGE SCALE GENOMIC DNA]</scope>
    <source>
        <strain evidence="17 18">CBS 146.42</strain>
    </source>
</reference>
<evidence type="ECO:0000256" key="13">
    <source>
        <dbReference type="SAM" id="SignalP"/>
    </source>
</evidence>
<dbReference type="CDD" id="cd06083">
    <property type="entry name" value="KOW_Spt5_3"/>
    <property type="match status" value="1"/>
</dbReference>
<dbReference type="InterPro" id="IPR041976">
    <property type="entry name" value="KOW_Spt5_3"/>
</dbReference>
<dbReference type="GO" id="GO:0032784">
    <property type="term" value="P:regulation of DNA-templated transcription elongation"/>
    <property type="evidence" value="ECO:0007669"/>
    <property type="project" value="InterPro"/>
</dbReference>
<dbReference type="Pfam" id="PF23284">
    <property type="entry name" value="KOW2_Spt5"/>
    <property type="match status" value="1"/>
</dbReference>
<dbReference type="CDD" id="cd06084">
    <property type="entry name" value="KOW_Spt5_4"/>
    <property type="match status" value="1"/>
</dbReference>
<feature type="domain" description="KOW" evidence="15">
    <location>
        <begin position="822"/>
        <end position="849"/>
    </location>
</feature>
<dbReference type="PANTHER" id="PTHR11125">
    <property type="entry name" value="SUPPRESSOR OF TY 5"/>
    <property type="match status" value="1"/>
</dbReference>
<dbReference type="GO" id="GO:0006368">
    <property type="term" value="P:transcription elongation by RNA polymerase II"/>
    <property type="evidence" value="ECO:0007669"/>
    <property type="project" value="TreeGrafter"/>
</dbReference>
<dbReference type="Gene3D" id="3.20.20.80">
    <property type="entry name" value="Glycosidases"/>
    <property type="match status" value="1"/>
</dbReference>
<feature type="region of interest" description="Disordered" evidence="12">
    <location>
        <begin position="1322"/>
        <end position="1367"/>
    </location>
</feature>
<feature type="region of interest" description="Disordered" evidence="12">
    <location>
        <begin position="409"/>
        <end position="540"/>
    </location>
</feature>
<dbReference type="SMART" id="SM00738">
    <property type="entry name" value="NGN"/>
    <property type="match status" value="1"/>
</dbReference>
<dbReference type="Pfam" id="PF11942">
    <property type="entry name" value="Spt5_N"/>
    <property type="match status" value="1"/>
</dbReference>
<feature type="compositionally biased region" description="Polar residues" evidence="12">
    <location>
        <begin position="1245"/>
        <end position="1254"/>
    </location>
</feature>
<dbReference type="GO" id="GO:0006357">
    <property type="term" value="P:regulation of transcription by RNA polymerase II"/>
    <property type="evidence" value="ECO:0007669"/>
    <property type="project" value="InterPro"/>
</dbReference>
<dbReference type="FunFam" id="2.30.30.30:FF:000018">
    <property type="entry name" value="Transcription elongation factor SPT5"/>
    <property type="match status" value="1"/>
</dbReference>
<accession>A0A8H5CZ14</accession>
<dbReference type="Pfam" id="PF23037">
    <property type="entry name" value="KOWx_SPT5"/>
    <property type="match status" value="1"/>
</dbReference>
<evidence type="ECO:0000256" key="3">
    <source>
        <dbReference type="ARBA" id="ARBA00020181"/>
    </source>
</evidence>
<evidence type="ECO:0000256" key="10">
    <source>
        <dbReference type="ARBA" id="ARBA00029865"/>
    </source>
</evidence>
<dbReference type="GO" id="GO:0006397">
    <property type="term" value="P:mRNA processing"/>
    <property type="evidence" value="ECO:0007669"/>
    <property type="project" value="UniProtKB-KW"/>
</dbReference>
<feature type="compositionally biased region" description="Low complexity" evidence="12">
    <location>
        <begin position="1324"/>
        <end position="1342"/>
    </location>
</feature>
<dbReference type="InterPro" id="IPR024945">
    <property type="entry name" value="Spt5_C_dom"/>
</dbReference>
<dbReference type="InterPro" id="IPR014722">
    <property type="entry name" value="Rib_uL2_dom2"/>
</dbReference>
<evidence type="ECO:0000313" key="18">
    <source>
        <dbReference type="Proteomes" id="UP000559027"/>
    </source>
</evidence>
<dbReference type="Gene3D" id="2.30.30.30">
    <property type="match status" value="3"/>
</dbReference>
<dbReference type="InterPro" id="IPR005100">
    <property type="entry name" value="NGN-domain"/>
</dbReference>
<dbReference type="CDD" id="cd06081">
    <property type="entry name" value="KOW_Spt5_1"/>
    <property type="match status" value="1"/>
</dbReference>
<evidence type="ECO:0000256" key="7">
    <source>
        <dbReference type="ARBA" id="ARBA00023242"/>
    </source>
</evidence>
<feature type="compositionally biased region" description="Gly residues" evidence="12">
    <location>
        <begin position="1150"/>
        <end position="1162"/>
    </location>
</feature>
<evidence type="ECO:0000256" key="1">
    <source>
        <dbReference type="ARBA" id="ARBA00004123"/>
    </source>
</evidence>
<dbReference type="Pfam" id="PF03439">
    <property type="entry name" value="Spt5-NGN"/>
    <property type="match status" value="1"/>
</dbReference>
<dbReference type="InterPro" id="IPR057936">
    <property type="entry name" value="KOWx_Spt5"/>
</dbReference>
<comment type="similarity">
    <text evidence="2">Belongs to the SPT5 family.</text>
</comment>
<dbReference type="SUPFAM" id="SSF50104">
    <property type="entry name" value="Translation proteins SH3-like domain"/>
    <property type="match status" value="1"/>
</dbReference>
<organism evidence="17 18">
    <name type="scientific">Leucocoprinus leucothites</name>
    <dbReference type="NCBI Taxonomy" id="201217"/>
    <lineage>
        <taxon>Eukaryota</taxon>
        <taxon>Fungi</taxon>
        <taxon>Dikarya</taxon>
        <taxon>Basidiomycota</taxon>
        <taxon>Agaricomycotina</taxon>
        <taxon>Agaricomycetes</taxon>
        <taxon>Agaricomycetidae</taxon>
        <taxon>Agaricales</taxon>
        <taxon>Agaricineae</taxon>
        <taxon>Agaricaceae</taxon>
        <taxon>Leucocoprinus</taxon>
    </lineage>
</organism>
<evidence type="ECO:0000256" key="11">
    <source>
        <dbReference type="ARBA" id="ARBA00031006"/>
    </source>
</evidence>
<evidence type="ECO:0000256" key="5">
    <source>
        <dbReference type="ARBA" id="ARBA00022664"/>
    </source>
</evidence>
<comment type="subcellular location">
    <subcellularLocation>
        <location evidence="1">Nucleus</location>
    </subcellularLocation>
</comment>
<feature type="compositionally biased region" description="Polar residues" evidence="12">
    <location>
        <begin position="1186"/>
        <end position="1200"/>
    </location>
</feature>
<dbReference type="InterPro" id="IPR041977">
    <property type="entry name" value="KOW_Spt5_4"/>
</dbReference>
<dbReference type="InterPro" id="IPR005824">
    <property type="entry name" value="KOW"/>
</dbReference>
<dbReference type="EMBL" id="JAACJO010000014">
    <property type="protein sequence ID" value="KAF5350600.1"/>
    <property type="molecule type" value="Genomic_DNA"/>
</dbReference>
<dbReference type="PANTHER" id="PTHR11125:SF7">
    <property type="entry name" value="TRANSCRIPTION ELONGATION FACTOR SPT5"/>
    <property type="match status" value="1"/>
</dbReference>
<comment type="caution">
    <text evidence="17">The sequence shown here is derived from an EMBL/GenBank/DDBJ whole genome shotgun (WGS) entry which is preliminary data.</text>
</comment>
<feature type="domain" description="KOW" evidence="15">
    <location>
        <begin position="997"/>
        <end position="1022"/>
    </location>
</feature>
<feature type="compositionally biased region" description="Acidic residues" evidence="12">
    <location>
        <begin position="480"/>
        <end position="498"/>
    </location>
</feature>
<dbReference type="SUPFAM" id="SSF51445">
    <property type="entry name" value="(Trans)glycosidases"/>
    <property type="match status" value="1"/>
</dbReference>
<dbReference type="InterPro" id="IPR006645">
    <property type="entry name" value="NGN-like_dom"/>
</dbReference>
<dbReference type="FunFam" id="3.30.70.940:FF:000005">
    <property type="entry name" value="Transcription elongation factor SPT5"/>
    <property type="match status" value="1"/>
</dbReference>
<keyword evidence="7" id="KW-0539">Nucleus</keyword>
<dbReference type="SMART" id="SM00739">
    <property type="entry name" value="KOW"/>
    <property type="match status" value="5"/>
</dbReference>
<feature type="compositionally biased region" description="Basic residues" evidence="12">
    <location>
        <begin position="460"/>
        <end position="473"/>
    </location>
</feature>
<dbReference type="Pfam" id="PF23042">
    <property type="entry name" value="KOW1_SPT5"/>
    <property type="match status" value="1"/>
</dbReference>
<dbReference type="InterPro" id="IPR008991">
    <property type="entry name" value="Translation_prot_SH3-like_sf"/>
</dbReference>
<dbReference type="CDD" id="cd06082">
    <property type="entry name" value="KOW_Spt5_2"/>
    <property type="match status" value="1"/>
</dbReference>
<dbReference type="OrthoDB" id="28901at2759"/>
<dbReference type="InterPro" id="IPR039385">
    <property type="entry name" value="NGN_Euk"/>
</dbReference>
<comment type="subunit">
    <text evidence="9">Component of the SPT4-SPT5 complex. Interacts with RNA polymerase II.</text>
</comment>
<keyword evidence="5" id="KW-0507">mRNA processing</keyword>
<dbReference type="InterPro" id="IPR017853">
    <property type="entry name" value="GH"/>
</dbReference>
<dbReference type="Gene3D" id="3.30.70.940">
    <property type="entry name" value="NusG, N-terminal domain"/>
    <property type="match status" value="1"/>
</dbReference>
<dbReference type="Proteomes" id="UP000559027">
    <property type="component" value="Unassembled WGS sequence"/>
</dbReference>
<evidence type="ECO:0000256" key="6">
    <source>
        <dbReference type="ARBA" id="ARBA00023163"/>
    </source>
</evidence>
<feature type="chain" id="PRO_5034809357" description="Transcription elongation factor SPT5" evidence="13">
    <location>
        <begin position="24"/>
        <end position="1525"/>
    </location>
</feature>
<keyword evidence="13" id="KW-0732">Signal</keyword>
<dbReference type="GO" id="GO:0000785">
    <property type="term" value="C:chromatin"/>
    <property type="evidence" value="ECO:0007669"/>
    <property type="project" value="UniProtKB-ARBA"/>
</dbReference>
<evidence type="ECO:0000259" key="16">
    <source>
        <dbReference type="SMART" id="SM01104"/>
    </source>
</evidence>
<dbReference type="GO" id="GO:0003729">
    <property type="term" value="F:mRNA binding"/>
    <property type="evidence" value="ECO:0007669"/>
    <property type="project" value="TreeGrafter"/>
</dbReference>
<dbReference type="Pfam" id="PF23291">
    <property type="entry name" value="KOW4_SPT5"/>
    <property type="match status" value="1"/>
</dbReference>
<dbReference type="InterPro" id="IPR041975">
    <property type="entry name" value="KOW_Spt5_2"/>
</dbReference>
<evidence type="ECO:0000256" key="2">
    <source>
        <dbReference type="ARBA" id="ARBA00006956"/>
    </source>
</evidence>
<dbReference type="CDD" id="cd09888">
    <property type="entry name" value="NGN_Euk"/>
    <property type="match status" value="1"/>
</dbReference>
<feature type="compositionally biased region" description="Basic and acidic residues" evidence="12">
    <location>
        <begin position="512"/>
        <end position="527"/>
    </location>
</feature>
<feature type="domain" description="KOW" evidence="15">
    <location>
        <begin position="875"/>
        <end position="902"/>
    </location>
</feature>
<gene>
    <name evidence="17" type="ORF">D9756_008655</name>
</gene>
<feature type="region of interest" description="Disordered" evidence="12">
    <location>
        <begin position="1141"/>
        <end position="1270"/>
    </location>
</feature>
<feature type="domain" description="KOW" evidence="15">
    <location>
        <begin position="1088"/>
        <end position="1115"/>
    </location>
</feature>
<evidence type="ECO:0000256" key="12">
    <source>
        <dbReference type="SAM" id="MobiDB-lite"/>
    </source>
</evidence>
<feature type="domain" description="NusG-like N-terminal" evidence="14">
    <location>
        <begin position="571"/>
        <end position="661"/>
    </location>
</feature>
<dbReference type="CDD" id="cd06085">
    <property type="entry name" value="KOW_Spt5_5"/>
    <property type="match status" value="1"/>
</dbReference>
<dbReference type="SMART" id="SM01104">
    <property type="entry name" value="CTD"/>
    <property type="match status" value="1"/>
</dbReference>
<dbReference type="InterPro" id="IPR041978">
    <property type="entry name" value="KOW_Spt5_5"/>
</dbReference>
<feature type="compositionally biased region" description="Polar residues" evidence="12">
    <location>
        <begin position="1224"/>
        <end position="1233"/>
    </location>
</feature>
<feature type="compositionally biased region" description="Basic and acidic residues" evidence="12">
    <location>
        <begin position="423"/>
        <end position="432"/>
    </location>
</feature>
<name>A0A8H5CZ14_9AGAR</name>
<dbReference type="InterPro" id="IPR039659">
    <property type="entry name" value="SPT5"/>
</dbReference>
<evidence type="ECO:0000313" key="17">
    <source>
        <dbReference type="EMBL" id="KAF5350600.1"/>
    </source>
</evidence>
<dbReference type="FunFam" id="2.30.30.30:FF:000029">
    <property type="entry name" value="Transcription elongation factor SPT5"/>
    <property type="match status" value="1"/>
</dbReference>
<evidence type="ECO:0000256" key="8">
    <source>
        <dbReference type="ARBA" id="ARBA00024691"/>
    </source>
</evidence>
<dbReference type="InterPro" id="IPR036735">
    <property type="entry name" value="NGN_dom_sf"/>
</dbReference>
<dbReference type="InterPro" id="IPR041973">
    <property type="entry name" value="KOW_Spt5_1"/>
</dbReference>
<feature type="signal peptide" evidence="13">
    <location>
        <begin position="1"/>
        <end position="23"/>
    </location>
</feature>
<keyword evidence="18" id="KW-1185">Reference proteome</keyword>
<evidence type="ECO:0000259" key="15">
    <source>
        <dbReference type="SMART" id="SM00739"/>
    </source>
</evidence>
<evidence type="ECO:0000256" key="9">
    <source>
        <dbReference type="ARBA" id="ARBA00025870"/>
    </source>
</evidence>
<dbReference type="Pfam" id="PF23290">
    <property type="entry name" value="KOW5_SPT5"/>
    <property type="match status" value="1"/>
</dbReference>